<accession>A0A841ALY8</accession>
<keyword evidence="3" id="KW-1185">Reference proteome</keyword>
<dbReference type="RefSeq" id="WP_184235969.1">
    <property type="nucleotide sequence ID" value="NZ_JACHMJ010000001.1"/>
</dbReference>
<evidence type="ECO:0000313" key="2">
    <source>
        <dbReference type="EMBL" id="MBB5843364.1"/>
    </source>
</evidence>
<evidence type="ECO:0000313" key="3">
    <source>
        <dbReference type="Proteomes" id="UP000536685"/>
    </source>
</evidence>
<feature type="domain" description="Nudix hydrolase" evidence="1">
    <location>
        <begin position="48"/>
        <end position="181"/>
    </location>
</feature>
<dbReference type="CDD" id="cd03674">
    <property type="entry name" value="NUDIX_Hydrolase"/>
    <property type="match status" value="1"/>
</dbReference>
<dbReference type="PROSITE" id="PS51462">
    <property type="entry name" value="NUDIX"/>
    <property type="match status" value="1"/>
</dbReference>
<dbReference type="Pfam" id="PF00293">
    <property type="entry name" value="NUDIX"/>
    <property type="match status" value="1"/>
</dbReference>
<gene>
    <name evidence="2" type="ORF">HD599_001687</name>
</gene>
<reference evidence="2 3" key="1">
    <citation type="submission" date="2020-08" db="EMBL/GenBank/DDBJ databases">
        <title>Sequencing the genomes of 1000 actinobacteria strains.</title>
        <authorList>
            <person name="Klenk H.-P."/>
        </authorList>
    </citation>
    <scope>NUCLEOTIDE SEQUENCE [LARGE SCALE GENOMIC DNA]</scope>
    <source>
        <strain evidence="2 3">DSM 105784</strain>
    </source>
</reference>
<evidence type="ECO:0000259" key="1">
    <source>
        <dbReference type="PROSITE" id="PS51462"/>
    </source>
</evidence>
<dbReference type="Proteomes" id="UP000536685">
    <property type="component" value="Unassembled WGS sequence"/>
</dbReference>
<comment type="caution">
    <text evidence="2">The sequence shown here is derived from an EMBL/GenBank/DDBJ whole genome shotgun (WGS) entry which is preliminary data.</text>
</comment>
<dbReference type="InterPro" id="IPR000086">
    <property type="entry name" value="NUDIX_hydrolase_dom"/>
</dbReference>
<dbReference type="SUPFAM" id="SSF55811">
    <property type="entry name" value="Nudix"/>
    <property type="match status" value="1"/>
</dbReference>
<organism evidence="2 3">
    <name type="scientific">Conyzicola lurida</name>
    <dbReference type="NCBI Taxonomy" id="1172621"/>
    <lineage>
        <taxon>Bacteria</taxon>
        <taxon>Bacillati</taxon>
        <taxon>Actinomycetota</taxon>
        <taxon>Actinomycetes</taxon>
        <taxon>Micrococcales</taxon>
        <taxon>Microbacteriaceae</taxon>
        <taxon>Conyzicola</taxon>
    </lineage>
</organism>
<protein>
    <submittedName>
        <fullName evidence="2">8-oxo-dGTP pyrophosphatase MutT (NUDIX family)</fullName>
    </submittedName>
</protein>
<name>A0A841ALY8_9MICO</name>
<dbReference type="InterPro" id="IPR015797">
    <property type="entry name" value="NUDIX_hydrolase-like_dom_sf"/>
</dbReference>
<dbReference type="EMBL" id="JACHMJ010000001">
    <property type="protein sequence ID" value="MBB5843364.1"/>
    <property type="molecule type" value="Genomic_DNA"/>
</dbReference>
<proteinExistence type="predicted"/>
<dbReference type="AlphaFoldDB" id="A0A841ALY8"/>
<sequence>MLSHPAATIRADLLRWTPADPAQAALRTEYVAFVDAGGDAALDRSGGPEHLTASCFVLTPDLSSVLLCFHRKGQFWVQLGGHIEPGDPDVASAAFREALEESGIADLTPLGRTPLDVDRHALPGAFGSCAVHWDLGFVALAPADAVPVTSHESEDVAWWPVDALPPSVPPGFGRRLAGILTALAALPPTPAVGNSGSL</sequence>
<dbReference type="Gene3D" id="3.90.79.10">
    <property type="entry name" value="Nucleoside Triphosphate Pyrophosphohydrolase"/>
    <property type="match status" value="1"/>
</dbReference>